<evidence type="ECO:0000313" key="3">
    <source>
        <dbReference type="Proteomes" id="UP001066276"/>
    </source>
</evidence>
<proteinExistence type="predicted"/>
<accession>A0AAV7W6K6</accession>
<dbReference type="EMBL" id="JANPWB010000002">
    <property type="protein sequence ID" value="KAJ1208769.1"/>
    <property type="molecule type" value="Genomic_DNA"/>
</dbReference>
<reference evidence="2" key="1">
    <citation type="journal article" date="2022" name="bioRxiv">
        <title>Sequencing and chromosome-scale assembly of the giantPleurodeles waltlgenome.</title>
        <authorList>
            <person name="Brown T."/>
            <person name="Elewa A."/>
            <person name="Iarovenko S."/>
            <person name="Subramanian E."/>
            <person name="Araus A.J."/>
            <person name="Petzold A."/>
            <person name="Susuki M."/>
            <person name="Suzuki K.-i.T."/>
            <person name="Hayashi T."/>
            <person name="Toyoda A."/>
            <person name="Oliveira C."/>
            <person name="Osipova E."/>
            <person name="Leigh N.D."/>
            <person name="Simon A."/>
            <person name="Yun M.H."/>
        </authorList>
    </citation>
    <scope>NUCLEOTIDE SEQUENCE</scope>
    <source>
        <strain evidence="2">20211129_DDA</strain>
        <tissue evidence="2">Liver</tissue>
    </source>
</reference>
<comment type="caution">
    <text evidence="2">The sequence shown here is derived from an EMBL/GenBank/DDBJ whole genome shotgun (WGS) entry which is preliminary data.</text>
</comment>
<sequence>MGGAAAHLHQANAGRVLPNPRLGPSPCPLSSPAAPAAHDSHEVGSMLQQWPPLCSLRWSLPAGGAFCQQVETSCLMQQLHGLKNASVHALAFDYLAPGRNNHAEISKPAAP</sequence>
<protein>
    <submittedName>
        <fullName evidence="2">Uncharacterized protein</fullName>
    </submittedName>
</protein>
<name>A0AAV7W6K6_PLEWA</name>
<gene>
    <name evidence="2" type="ORF">NDU88_004152</name>
</gene>
<evidence type="ECO:0000256" key="1">
    <source>
        <dbReference type="SAM" id="MobiDB-lite"/>
    </source>
</evidence>
<keyword evidence="3" id="KW-1185">Reference proteome</keyword>
<feature type="region of interest" description="Disordered" evidence="1">
    <location>
        <begin position="1"/>
        <end position="43"/>
    </location>
</feature>
<organism evidence="2 3">
    <name type="scientific">Pleurodeles waltl</name>
    <name type="common">Iberian ribbed newt</name>
    <dbReference type="NCBI Taxonomy" id="8319"/>
    <lineage>
        <taxon>Eukaryota</taxon>
        <taxon>Metazoa</taxon>
        <taxon>Chordata</taxon>
        <taxon>Craniata</taxon>
        <taxon>Vertebrata</taxon>
        <taxon>Euteleostomi</taxon>
        <taxon>Amphibia</taxon>
        <taxon>Batrachia</taxon>
        <taxon>Caudata</taxon>
        <taxon>Salamandroidea</taxon>
        <taxon>Salamandridae</taxon>
        <taxon>Pleurodelinae</taxon>
        <taxon>Pleurodeles</taxon>
    </lineage>
</organism>
<dbReference type="Proteomes" id="UP001066276">
    <property type="component" value="Chromosome 1_2"/>
</dbReference>
<evidence type="ECO:0000313" key="2">
    <source>
        <dbReference type="EMBL" id="KAJ1208769.1"/>
    </source>
</evidence>
<dbReference type="AlphaFoldDB" id="A0AAV7W6K6"/>